<evidence type="ECO:0000313" key="2">
    <source>
        <dbReference type="Proteomes" id="UP000002487"/>
    </source>
</evidence>
<dbReference type="Proteomes" id="UP000002487">
    <property type="component" value="Chromosome"/>
</dbReference>
<organism evidence="1 2">
    <name type="scientific">Methanosarcina acetivorans (strain ATCC 35395 / DSM 2834 / JCM 12185 / C2A)</name>
    <dbReference type="NCBI Taxonomy" id="188937"/>
    <lineage>
        <taxon>Archaea</taxon>
        <taxon>Methanobacteriati</taxon>
        <taxon>Methanobacteriota</taxon>
        <taxon>Stenosarchaea group</taxon>
        <taxon>Methanomicrobia</taxon>
        <taxon>Methanosarcinales</taxon>
        <taxon>Methanosarcinaceae</taxon>
        <taxon>Methanosarcina</taxon>
    </lineage>
</organism>
<evidence type="ECO:0000313" key="1">
    <source>
        <dbReference type="EMBL" id="AAM04766.1"/>
    </source>
</evidence>
<proteinExistence type="predicted"/>
<name>Q8TR34_METAC</name>
<dbReference type="KEGG" id="mac:MA_1350"/>
<gene>
    <name evidence="1" type="ordered locus">MA_1350</name>
</gene>
<dbReference type="InParanoid" id="Q8TR34"/>
<accession>Q8TR34</accession>
<dbReference type="AlphaFoldDB" id="Q8TR34"/>
<protein>
    <submittedName>
        <fullName evidence="1">Uncharacterized protein</fullName>
    </submittedName>
</protein>
<sequence>MKLKWVLMTEETPTGGETVAAVAEMVTAGVSEAATAAPGKCTRLFVQIAVLKPKFPLSQLKEDRFTVETAFQTTGSSKFDFLIQGVAL</sequence>
<reference evidence="1 2" key="1">
    <citation type="journal article" date="2002" name="Genome Res.">
        <title>The genome of Methanosarcina acetivorans reveals extensive metabolic and physiological diversity.</title>
        <authorList>
            <person name="Galagan J.E."/>
            <person name="Nusbaum C."/>
            <person name="Roy A."/>
            <person name="Endrizzi M.G."/>
            <person name="Macdonald P."/>
            <person name="FitzHugh W."/>
            <person name="Calvo S."/>
            <person name="Engels R."/>
            <person name="Smirnov S."/>
            <person name="Atnoor D."/>
            <person name="Brown A."/>
            <person name="Allen N."/>
            <person name="Naylor J."/>
            <person name="Stange-Thomann N."/>
            <person name="DeArellano K."/>
            <person name="Johnson R."/>
            <person name="Linton L."/>
            <person name="McEwan P."/>
            <person name="McKernan K."/>
            <person name="Talamas J."/>
            <person name="Tirrell A."/>
            <person name="Ye W."/>
            <person name="Zimmer A."/>
            <person name="Barber R.D."/>
            <person name="Cann I."/>
            <person name="Graham D.E."/>
            <person name="Grahame D.A."/>
            <person name="Guss A."/>
            <person name="Hedderich R."/>
            <person name="Ingram-Smith C."/>
            <person name="Kuettner C.H."/>
            <person name="Krzycki J.A."/>
            <person name="Leigh J.A."/>
            <person name="Li W."/>
            <person name="Liu J."/>
            <person name="Mukhopadhyay B."/>
            <person name="Reeve J.N."/>
            <person name="Smith K."/>
            <person name="Springer T.A."/>
            <person name="Umayam L.A."/>
            <person name="White O."/>
            <person name="White R.H."/>
            <person name="de Macario E.C."/>
            <person name="Ferry J.G."/>
            <person name="Jarrell K.F."/>
            <person name="Jing H."/>
            <person name="Macario A.J.L."/>
            <person name="Paulsen I."/>
            <person name="Pritchett M."/>
            <person name="Sowers K.R."/>
            <person name="Swanson R.V."/>
            <person name="Zinder S.H."/>
            <person name="Lander E."/>
            <person name="Metcalf W.W."/>
            <person name="Birren B."/>
        </authorList>
    </citation>
    <scope>NUCLEOTIDE SEQUENCE [LARGE SCALE GENOMIC DNA]</scope>
    <source>
        <strain evidence="2">ATCC 35395 / DSM 2834 / JCM 12185 / C2A</strain>
    </source>
</reference>
<dbReference type="EMBL" id="AE010299">
    <property type="protein sequence ID" value="AAM04766.1"/>
    <property type="molecule type" value="Genomic_DNA"/>
</dbReference>
<dbReference type="HOGENOM" id="CLU_190400_0_0_2"/>
<dbReference type="EnsemblBacteria" id="AAM04766">
    <property type="protein sequence ID" value="AAM04766"/>
    <property type="gene ID" value="MA_1350"/>
</dbReference>
<keyword evidence="2" id="KW-1185">Reference proteome</keyword>